<gene>
    <name evidence="1" type="ORF">C1876_06610</name>
    <name evidence="2" type="ORF">DMP09_07390</name>
</gene>
<dbReference type="OrthoDB" id="3187971at2"/>
<dbReference type="EMBL" id="PPTT01000009">
    <property type="protein sequence ID" value="RDB69437.1"/>
    <property type="molecule type" value="Genomic_DNA"/>
</dbReference>
<organism evidence="2 4">
    <name type="scientific">Eggerthella sinensis</name>
    <dbReference type="NCBI Taxonomy" id="242230"/>
    <lineage>
        <taxon>Bacteria</taxon>
        <taxon>Bacillati</taxon>
        <taxon>Actinomycetota</taxon>
        <taxon>Coriobacteriia</taxon>
        <taxon>Eggerthellales</taxon>
        <taxon>Eggerthellaceae</taxon>
        <taxon>Eggerthella</taxon>
    </lineage>
</organism>
<reference evidence="1 3" key="1">
    <citation type="journal article" date="2018" name="Elife">
        <title>Discovery and characterization of a prevalent human gut bacterial enzyme sufficient for the inactivation of a family of plant toxins.</title>
        <authorList>
            <person name="Koppel N."/>
            <person name="Bisanz J.E."/>
            <person name="Pandelia M.E."/>
            <person name="Turnbaugh P.J."/>
            <person name="Balskus E.P."/>
        </authorList>
    </citation>
    <scope>NUCLEOTIDE SEQUENCE [LARGE SCALE GENOMIC DNA]</scope>
    <source>
        <strain evidence="1 3">DSM 16107</strain>
    </source>
</reference>
<dbReference type="Proteomes" id="UP000270112">
    <property type="component" value="Unassembled WGS sequence"/>
</dbReference>
<reference evidence="2" key="3">
    <citation type="journal article" date="2019" name="Microbiol. Resour. Announc.">
        <title>Draft Genome Sequences of Type Strains of Gordonibacter faecihominis, Paraeggerthella hongkongensis, Parvibacter caecicola,Slackia equolifaciens, Slackia faecicanis, and Slackia isoflavoniconvertens.</title>
        <authorList>
            <person name="Danylec N."/>
            <person name="Stoll D.A."/>
            <person name="Dotsch A."/>
            <person name="Huch M."/>
        </authorList>
    </citation>
    <scope>NUCLEOTIDE SEQUENCE</scope>
    <source>
        <strain evidence="2">DSM 16107</strain>
    </source>
</reference>
<keyword evidence="3" id="KW-1185">Reference proteome</keyword>
<accession>A0A3N0IZR9</accession>
<evidence type="ECO:0000313" key="2">
    <source>
        <dbReference type="EMBL" id="RNM41930.1"/>
    </source>
</evidence>
<evidence type="ECO:0000313" key="1">
    <source>
        <dbReference type="EMBL" id="RDB69437.1"/>
    </source>
</evidence>
<dbReference type="Proteomes" id="UP000253817">
    <property type="component" value="Unassembled WGS sequence"/>
</dbReference>
<dbReference type="EMBL" id="QICC01000023">
    <property type="protein sequence ID" value="RNM41930.1"/>
    <property type="molecule type" value="Genomic_DNA"/>
</dbReference>
<protein>
    <recommendedName>
        <fullName evidence="5">Leucine-rich repeat domain-containing protein</fullName>
    </recommendedName>
</protein>
<evidence type="ECO:0000313" key="3">
    <source>
        <dbReference type="Proteomes" id="UP000253817"/>
    </source>
</evidence>
<evidence type="ECO:0000313" key="4">
    <source>
        <dbReference type="Proteomes" id="UP000270112"/>
    </source>
</evidence>
<reference evidence="4" key="2">
    <citation type="submission" date="2018-05" db="EMBL/GenBank/DDBJ databases">
        <title>Genome Sequencing of selected type strains of the family Eggerthellaceae.</title>
        <authorList>
            <person name="Danylec N."/>
            <person name="Stoll D.A."/>
            <person name="Doetsch A."/>
            <person name="Huch M."/>
        </authorList>
    </citation>
    <scope>NUCLEOTIDE SEQUENCE [LARGE SCALE GENOMIC DNA]</scope>
    <source>
        <strain evidence="4">DSM 16107</strain>
    </source>
</reference>
<dbReference type="RefSeq" id="WP_114545927.1">
    <property type="nucleotide sequence ID" value="NZ_PPTT01000009.1"/>
</dbReference>
<name>A0A3N0IZR9_9ACTN</name>
<evidence type="ECO:0008006" key="5">
    <source>
        <dbReference type="Google" id="ProtNLM"/>
    </source>
</evidence>
<sequence>MAIGTIPTSVLTDVANAIRWQNGTGTLYKPREMAAAVSALDGDNAGGFVEEPCMALESGVLSESVLFALAEAIRAQNGEATRYRPADMAAAIRALAWDVGLKPRALLLEGGTLEFNYLERRSSTVGERILAAWEVATDGYAYASGRPWDERKQEVVRVVFDGSFAAAGVTSGKNWFNGFLHLHEVRGFEALSGMAEGDMMFASCPALESVFAAFFDTAALESGTNMFYGCRSLVGGTGYVRSNGGGAAICCFGDTGLLTDPADDGRRWCTGVVYEDGLLEVSAAGAVDPARTVLATGRACVNARYDAVGFAFWYEHRALVERVSFADDMAGACADFGMSLNYWFYGFGKLAAVEGMANLAGMREMRYAFNACTSLAALDLRGFSPAALEVLAFTFGGCSALTTILADADWALQSGCGGGMTFYGCTSLVGGNGTVYSASRTNYDRMVIDGLDGKIGYLTAG</sequence>
<dbReference type="AlphaFoldDB" id="A0A3N0IZR9"/>
<comment type="caution">
    <text evidence="2">The sequence shown here is derived from an EMBL/GenBank/DDBJ whole genome shotgun (WGS) entry which is preliminary data.</text>
</comment>
<proteinExistence type="predicted"/>